<feature type="compositionally biased region" description="Polar residues" evidence="1">
    <location>
        <begin position="26"/>
        <end position="42"/>
    </location>
</feature>
<feature type="compositionally biased region" description="Polar residues" evidence="1">
    <location>
        <begin position="62"/>
        <end position="76"/>
    </location>
</feature>
<sequence>MEGSSGSNPNSNSRRHSFLDWFGSFGHQQPGMSDMTRSNSLSGPPVPQDMPRRYSSAVMHAAQNNNLPQRRMSTSRISHDEALNLSRAVNSPPGPGHGFGSHGSHGALSPHSHLHSPNSHAQQPQSPHLAQQAQQAQQSQQAQVSQQPQSPSGVPRSQPIRIQRKRGDSGANYEGMGLVAAFSGGPSSF</sequence>
<feature type="compositionally biased region" description="Low complexity" evidence="1">
    <location>
        <begin position="1"/>
        <end position="12"/>
    </location>
</feature>
<reference evidence="2" key="1">
    <citation type="submission" date="2014-02" db="EMBL/GenBank/DDBJ databases">
        <authorList>
            <person name="Genoscope - CEA"/>
        </authorList>
    </citation>
    <scope>NUCLEOTIDE SEQUENCE</scope>
    <source>
        <strain evidence="2">LS3</strain>
    </source>
</reference>
<name>A0A060TDY4_BLAAD</name>
<reference evidence="2" key="2">
    <citation type="submission" date="2014-06" db="EMBL/GenBank/DDBJ databases">
        <title>The complete genome of Blastobotrys (Arxula) adeninivorans LS3 - a yeast of biotechnological interest.</title>
        <authorList>
            <person name="Kunze G."/>
            <person name="Gaillardin C."/>
            <person name="Czernicka M."/>
            <person name="Durrens P."/>
            <person name="Martin T."/>
            <person name="Boer E."/>
            <person name="Gabaldon T."/>
            <person name="Cruz J."/>
            <person name="Talla E."/>
            <person name="Marck C."/>
            <person name="Goffeau A."/>
            <person name="Barbe V."/>
            <person name="Baret P."/>
            <person name="Baronian K."/>
            <person name="Beier S."/>
            <person name="Bleykasten C."/>
            <person name="Bode R."/>
            <person name="Casaregola S."/>
            <person name="Despons L."/>
            <person name="Fairhead C."/>
            <person name="Giersberg M."/>
            <person name="Gierski P."/>
            <person name="Hahnel U."/>
            <person name="Hartmann A."/>
            <person name="Jankowska D."/>
            <person name="Jubin C."/>
            <person name="Jung P."/>
            <person name="Lafontaine I."/>
            <person name="Leh-Louis V."/>
            <person name="Lemaire M."/>
            <person name="Marcet-Houben M."/>
            <person name="Mascher M."/>
            <person name="Morel G."/>
            <person name="Richard G.-F."/>
            <person name="Riechen J."/>
            <person name="Sacerdot C."/>
            <person name="Sarkar A."/>
            <person name="Savel G."/>
            <person name="Schacherer J."/>
            <person name="Sherman D."/>
            <person name="Straub M.-L."/>
            <person name="Stein N."/>
            <person name="Thierry A."/>
            <person name="Trautwein-Schult A."/>
            <person name="Westhof E."/>
            <person name="Worch S."/>
            <person name="Dujon B."/>
            <person name="Souciet J.-L."/>
            <person name="Wincker P."/>
            <person name="Scholz U."/>
            <person name="Neuveglise N."/>
        </authorList>
    </citation>
    <scope>NUCLEOTIDE SEQUENCE</scope>
    <source>
        <strain evidence="2">LS3</strain>
    </source>
</reference>
<accession>A0A060TDY4</accession>
<dbReference type="AlphaFoldDB" id="A0A060TDY4"/>
<evidence type="ECO:0000256" key="1">
    <source>
        <dbReference type="SAM" id="MobiDB-lite"/>
    </source>
</evidence>
<dbReference type="EMBL" id="HG937694">
    <property type="protein sequence ID" value="CDP37097.1"/>
    <property type="molecule type" value="Genomic_DNA"/>
</dbReference>
<proteinExistence type="predicted"/>
<feature type="compositionally biased region" description="Low complexity" evidence="1">
    <location>
        <begin position="104"/>
        <end position="159"/>
    </location>
</feature>
<gene>
    <name evidence="2" type="ORF">GNLVRS02_ARAD1D03630g</name>
</gene>
<evidence type="ECO:0000313" key="2">
    <source>
        <dbReference type="EMBL" id="CDP37097.1"/>
    </source>
</evidence>
<protein>
    <submittedName>
        <fullName evidence="2">ARAD1D03630p</fullName>
    </submittedName>
</protein>
<organism evidence="2">
    <name type="scientific">Blastobotrys adeninivorans</name>
    <name type="common">Yeast</name>
    <name type="synonym">Arxula adeninivorans</name>
    <dbReference type="NCBI Taxonomy" id="409370"/>
    <lineage>
        <taxon>Eukaryota</taxon>
        <taxon>Fungi</taxon>
        <taxon>Dikarya</taxon>
        <taxon>Ascomycota</taxon>
        <taxon>Saccharomycotina</taxon>
        <taxon>Dipodascomycetes</taxon>
        <taxon>Dipodascales</taxon>
        <taxon>Trichomonascaceae</taxon>
        <taxon>Blastobotrys</taxon>
    </lineage>
</organism>
<feature type="region of interest" description="Disordered" evidence="1">
    <location>
        <begin position="1"/>
        <end position="173"/>
    </location>
</feature>